<feature type="compositionally biased region" description="Polar residues" evidence="1">
    <location>
        <begin position="115"/>
        <end position="129"/>
    </location>
</feature>
<accession>A0A7R8WWN6</accession>
<sequence length="129" mass="14330">MVYKSTTDISTIFELDPTTITRSDLLVPRSAYFRLKHLNSGSWVHSMCISIDSEDDKLGFSPLAMGSMIESLTIIPPSCYKQPKVKSLRHPSRCSRRLSPVEPSHAGKTSLRESPASNERATSVSSEMK</sequence>
<dbReference type="Gene3D" id="2.80.10.50">
    <property type="match status" value="1"/>
</dbReference>
<name>A0A7R8WWN6_9CRUS</name>
<evidence type="ECO:0000313" key="2">
    <source>
        <dbReference type="EMBL" id="CAD7236283.1"/>
    </source>
</evidence>
<protein>
    <submittedName>
        <fullName evidence="2">Uncharacterized protein</fullName>
    </submittedName>
</protein>
<dbReference type="InterPro" id="IPR036300">
    <property type="entry name" value="MIR_dom_sf"/>
</dbReference>
<dbReference type="Pfam" id="PF02815">
    <property type="entry name" value="MIR"/>
    <property type="match status" value="1"/>
</dbReference>
<dbReference type="InterPro" id="IPR016093">
    <property type="entry name" value="MIR_motif"/>
</dbReference>
<dbReference type="AlphaFoldDB" id="A0A7R8WWN6"/>
<proteinExistence type="predicted"/>
<evidence type="ECO:0000256" key="1">
    <source>
        <dbReference type="SAM" id="MobiDB-lite"/>
    </source>
</evidence>
<feature type="region of interest" description="Disordered" evidence="1">
    <location>
        <begin position="84"/>
        <end position="129"/>
    </location>
</feature>
<dbReference type="EMBL" id="OB677840">
    <property type="protein sequence ID" value="CAD7236283.1"/>
    <property type="molecule type" value="Genomic_DNA"/>
</dbReference>
<reference evidence="2" key="1">
    <citation type="submission" date="2020-11" db="EMBL/GenBank/DDBJ databases">
        <authorList>
            <person name="Tran Van P."/>
        </authorList>
    </citation>
    <scope>NUCLEOTIDE SEQUENCE</scope>
</reference>
<feature type="non-terminal residue" evidence="2">
    <location>
        <position position="1"/>
    </location>
</feature>
<feature type="compositionally biased region" description="Basic residues" evidence="1">
    <location>
        <begin position="84"/>
        <end position="96"/>
    </location>
</feature>
<dbReference type="OrthoDB" id="76898at2759"/>
<organism evidence="2">
    <name type="scientific">Cyprideis torosa</name>
    <dbReference type="NCBI Taxonomy" id="163714"/>
    <lineage>
        <taxon>Eukaryota</taxon>
        <taxon>Metazoa</taxon>
        <taxon>Ecdysozoa</taxon>
        <taxon>Arthropoda</taxon>
        <taxon>Crustacea</taxon>
        <taxon>Oligostraca</taxon>
        <taxon>Ostracoda</taxon>
        <taxon>Podocopa</taxon>
        <taxon>Podocopida</taxon>
        <taxon>Cytherocopina</taxon>
        <taxon>Cytheroidea</taxon>
        <taxon>Cytherideidae</taxon>
        <taxon>Cyprideis</taxon>
    </lineage>
</organism>
<gene>
    <name evidence="2" type="ORF">CTOB1V02_LOCUS14098</name>
</gene>
<dbReference type="SUPFAM" id="SSF82109">
    <property type="entry name" value="MIR domain"/>
    <property type="match status" value="1"/>
</dbReference>